<accession>A0ABV2TH31</accession>
<sequence>MRLSIIAASLFSAFAALPALAADEPASAHTFTGNMSIVSDYRFRGISQTYKLPALQGGLDYSHASGVYVGTWLSNVSGNQYYNGASLEIDGYGGYKLPVGDFTFDVGGLYYYYPGAHYAVEAKTKYNNLEAYVGVSYKVVSFKYSHTLTNFFGVNKDTYGGVCQSTVVGGDGGDCFDADPGKSTGSGYFDLSANIPLTEKITLNTHVGHQKVKNYGKLDYTDWKLGATYDLNGWGLGAAIVGTNAKKGWYYACKISDGGSCKKTGENTLVLSVAKSF</sequence>
<reference evidence="2 3" key="1">
    <citation type="submission" date="2024-07" db="EMBL/GenBank/DDBJ databases">
        <title>Uliginosibacterium flavum JJ3220;KACC:17644.</title>
        <authorList>
            <person name="Kim M.K."/>
        </authorList>
    </citation>
    <scope>NUCLEOTIDE SEQUENCE [LARGE SCALE GENOMIC DNA]</scope>
    <source>
        <strain evidence="2 3">KACC:17644</strain>
    </source>
</reference>
<dbReference type="NCBIfam" id="TIGR02001">
    <property type="entry name" value="gcw_chp"/>
    <property type="match status" value="1"/>
</dbReference>
<comment type="caution">
    <text evidence="2">The sequence shown here is derived from an EMBL/GenBank/DDBJ whole genome shotgun (WGS) entry which is preliminary data.</text>
</comment>
<protein>
    <submittedName>
        <fullName evidence="2">TorF family putative porin</fullName>
    </submittedName>
</protein>
<keyword evidence="3" id="KW-1185">Reference proteome</keyword>
<dbReference type="Proteomes" id="UP001549691">
    <property type="component" value="Unassembled WGS sequence"/>
</dbReference>
<organism evidence="2 3">
    <name type="scientific">Uliginosibacterium flavum</name>
    <dbReference type="NCBI Taxonomy" id="1396831"/>
    <lineage>
        <taxon>Bacteria</taxon>
        <taxon>Pseudomonadati</taxon>
        <taxon>Pseudomonadota</taxon>
        <taxon>Betaproteobacteria</taxon>
        <taxon>Rhodocyclales</taxon>
        <taxon>Zoogloeaceae</taxon>
        <taxon>Uliginosibacterium</taxon>
    </lineage>
</organism>
<gene>
    <name evidence="2" type="ORF">ABXR19_03480</name>
</gene>
<evidence type="ECO:0000313" key="3">
    <source>
        <dbReference type="Proteomes" id="UP001549691"/>
    </source>
</evidence>
<dbReference type="Pfam" id="PF09694">
    <property type="entry name" value="Gcw_chp"/>
    <property type="match status" value="1"/>
</dbReference>
<dbReference type="RefSeq" id="WP_354599700.1">
    <property type="nucleotide sequence ID" value="NZ_JBEWZI010000003.1"/>
</dbReference>
<keyword evidence="1" id="KW-0732">Signal</keyword>
<feature type="signal peptide" evidence="1">
    <location>
        <begin position="1"/>
        <end position="21"/>
    </location>
</feature>
<name>A0ABV2TH31_9RHOO</name>
<feature type="chain" id="PRO_5047104634" evidence="1">
    <location>
        <begin position="22"/>
        <end position="277"/>
    </location>
</feature>
<dbReference type="EMBL" id="JBEWZI010000003">
    <property type="protein sequence ID" value="MET7013236.1"/>
    <property type="molecule type" value="Genomic_DNA"/>
</dbReference>
<evidence type="ECO:0000256" key="1">
    <source>
        <dbReference type="SAM" id="SignalP"/>
    </source>
</evidence>
<proteinExistence type="predicted"/>
<evidence type="ECO:0000313" key="2">
    <source>
        <dbReference type="EMBL" id="MET7013236.1"/>
    </source>
</evidence>
<dbReference type="InterPro" id="IPR010239">
    <property type="entry name" value="CHP02001"/>
</dbReference>